<reference evidence="3" key="1">
    <citation type="journal article" date="2019" name="Int. J. Syst. Evol. Microbiol.">
        <title>The Global Catalogue of Microorganisms (GCM) 10K type strain sequencing project: providing services to taxonomists for standard genome sequencing and annotation.</title>
        <authorList>
            <consortium name="The Broad Institute Genomics Platform"/>
            <consortium name="The Broad Institute Genome Sequencing Center for Infectious Disease"/>
            <person name="Wu L."/>
            <person name="Ma J."/>
        </authorList>
    </citation>
    <scope>NUCLEOTIDE SEQUENCE [LARGE SCALE GENOMIC DNA]</scope>
    <source>
        <strain evidence="3">JCM 9687</strain>
    </source>
</reference>
<accession>A0ABP6RUB3</accession>
<dbReference type="SUPFAM" id="SSF52980">
    <property type="entry name" value="Restriction endonuclease-like"/>
    <property type="match status" value="1"/>
</dbReference>
<dbReference type="Proteomes" id="UP001500483">
    <property type="component" value="Unassembled WGS sequence"/>
</dbReference>
<evidence type="ECO:0000259" key="1">
    <source>
        <dbReference type="Pfam" id="PF05685"/>
    </source>
</evidence>
<sequence length="189" mass="20946">MQHELGPFTVADWHALPPREDGSRLELIEGYWLVTPAPSGQHQWAESELIRILKSALRRAGRSDLYALGGVGVEINVAQQSALIPDFLVLGTPPVGSSFRPEHVLLAGEIWSPGNTFREKQDKFTHFAAVGVPFFWSITQDRRGPDELTAYRLEDGHYEVREQVLLGSGRKAVTAAPVPVELDVADLRL</sequence>
<organism evidence="2 3">
    <name type="scientific">Saccharopolyspora gregorii</name>
    <dbReference type="NCBI Taxonomy" id="33914"/>
    <lineage>
        <taxon>Bacteria</taxon>
        <taxon>Bacillati</taxon>
        <taxon>Actinomycetota</taxon>
        <taxon>Actinomycetes</taxon>
        <taxon>Pseudonocardiales</taxon>
        <taxon>Pseudonocardiaceae</taxon>
        <taxon>Saccharopolyspora</taxon>
    </lineage>
</organism>
<gene>
    <name evidence="2" type="ORF">GCM10020366_44830</name>
</gene>
<protein>
    <recommendedName>
        <fullName evidence="1">Putative restriction endonuclease domain-containing protein</fullName>
    </recommendedName>
</protein>
<dbReference type="CDD" id="cd06260">
    <property type="entry name" value="DUF820-like"/>
    <property type="match status" value="1"/>
</dbReference>
<keyword evidence="3" id="KW-1185">Reference proteome</keyword>
<name>A0ABP6RUB3_9PSEU</name>
<dbReference type="InterPro" id="IPR012296">
    <property type="entry name" value="Nuclease_put_TT1808"/>
</dbReference>
<evidence type="ECO:0000313" key="2">
    <source>
        <dbReference type="EMBL" id="GAA3361326.1"/>
    </source>
</evidence>
<dbReference type="Gene3D" id="3.90.1570.10">
    <property type="entry name" value="tt1808, chain A"/>
    <property type="match status" value="1"/>
</dbReference>
<evidence type="ECO:0000313" key="3">
    <source>
        <dbReference type="Proteomes" id="UP001500483"/>
    </source>
</evidence>
<dbReference type="InterPro" id="IPR008538">
    <property type="entry name" value="Uma2"/>
</dbReference>
<dbReference type="EMBL" id="BAAAYK010000038">
    <property type="protein sequence ID" value="GAA3361326.1"/>
    <property type="molecule type" value="Genomic_DNA"/>
</dbReference>
<proteinExistence type="predicted"/>
<comment type="caution">
    <text evidence="2">The sequence shown here is derived from an EMBL/GenBank/DDBJ whole genome shotgun (WGS) entry which is preliminary data.</text>
</comment>
<dbReference type="InterPro" id="IPR011335">
    <property type="entry name" value="Restrct_endonuc-II-like"/>
</dbReference>
<feature type="domain" description="Putative restriction endonuclease" evidence="1">
    <location>
        <begin position="12"/>
        <end position="164"/>
    </location>
</feature>
<dbReference type="Pfam" id="PF05685">
    <property type="entry name" value="Uma2"/>
    <property type="match status" value="1"/>
</dbReference>